<proteinExistence type="predicted"/>
<dbReference type="InterPro" id="IPR036271">
    <property type="entry name" value="Tet_transcr_reg_TetR-rel_C_sf"/>
</dbReference>
<feature type="DNA-binding region" description="H-T-H motif" evidence="2">
    <location>
        <begin position="16"/>
        <end position="35"/>
    </location>
</feature>
<reference evidence="5" key="1">
    <citation type="submission" date="2016-10" db="EMBL/GenBank/DDBJ databases">
        <authorList>
            <person name="de Groot N.N."/>
        </authorList>
    </citation>
    <scope>NUCLEOTIDE SEQUENCE [LARGE SCALE GENOMIC DNA]</scope>
    <source>
        <strain evidence="5">CGMCC 1.10697</strain>
    </source>
</reference>
<keyword evidence="1 2" id="KW-0238">DNA-binding</keyword>
<reference evidence="4 7" key="2">
    <citation type="submission" date="2017-12" db="EMBL/GenBank/DDBJ databases">
        <title>Pharmacopeia of the Arctic Ocean.</title>
        <authorList>
            <person name="Collins E."/>
            <person name="Ducluzeau A.-L."/>
        </authorList>
    </citation>
    <scope>NUCLEOTIDE SEQUENCE [LARGE SCALE GENOMIC DNA]</scope>
    <source>
        <strain evidence="4 7">DSM 23325</strain>
    </source>
</reference>
<dbReference type="Proteomes" id="UP000199113">
    <property type="component" value="Unassembled WGS sequence"/>
</dbReference>
<keyword evidence="7" id="KW-1185">Reference proteome</keyword>
<organism evidence="5 6">
    <name type="scientific">Nocardioides alpinus</name>
    <dbReference type="NCBI Taxonomy" id="748909"/>
    <lineage>
        <taxon>Bacteria</taxon>
        <taxon>Bacillati</taxon>
        <taxon>Actinomycetota</taxon>
        <taxon>Actinomycetes</taxon>
        <taxon>Propionibacteriales</taxon>
        <taxon>Nocardioidaceae</taxon>
        <taxon>Nocardioides</taxon>
    </lineage>
</organism>
<accession>A0A1I0VFN2</accession>
<evidence type="ECO:0000313" key="5">
    <source>
        <dbReference type="EMBL" id="SFA75289.1"/>
    </source>
</evidence>
<dbReference type="SUPFAM" id="SSF48498">
    <property type="entry name" value="Tetracyclin repressor-like, C-terminal domain"/>
    <property type="match status" value="1"/>
</dbReference>
<evidence type="ECO:0000256" key="2">
    <source>
        <dbReference type="PROSITE-ProRule" id="PRU00335"/>
    </source>
</evidence>
<evidence type="ECO:0000256" key="1">
    <source>
        <dbReference type="ARBA" id="ARBA00023125"/>
    </source>
</evidence>
<dbReference type="SUPFAM" id="SSF46689">
    <property type="entry name" value="Homeodomain-like"/>
    <property type="match status" value="1"/>
</dbReference>
<evidence type="ECO:0000313" key="7">
    <source>
        <dbReference type="Proteomes" id="UP000233565"/>
    </source>
</evidence>
<dbReference type="EMBL" id="PJBV01000035">
    <property type="protein sequence ID" value="PKH37246.1"/>
    <property type="molecule type" value="Genomic_DNA"/>
</dbReference>
<dbReference type="PANTHER" id="PTHR30055:SF226">
    <property type="entry name" value="HTH-TYPE TRANSCRIPTIONAL REGULATOR PKSA"/>
    <property type="match status" value="1"/>
</dbReference>
<dbReference type="Gene3D" id="1.10.357.10">
    <property type="entry name" value="Tetracycline Repressor, domain 2"/>
    <property type="match status" value="1"/>
</dbReference>
<dbReference type="STRING" id="748909.SAMN05192575_101193"/>
<evidence type="ECO:0000259" key="3">
    <source>
        <dbReference type="PROSITE" id="PS50977"/>
    </source>
</evidence>
<feature type="domain" description="HTH tetR-type" evidence="3">
    <location>
        <begin position="1"/>
        <end position="53"/>
    </location>
</feature>
<dbReference type="InterPro" id="IPR001647">
    <property type="entry name" value="HTH_TetR"/>
</dbReference>
<dbReference type="PROSITE" id="PS50977">
    <property type="entry name" value="HTH_TETR_2"/>
    <property type="match status" value="1"/>
</dbReference>
<dbReference type="Proteomes" id="UP000233565">
    <property type="component" value="Unassembled WGS sequence"/>
</dbReference>
<dbReference type="Pfam" id="PF00440">
    <property type="entry name" value="TetR_N"/>
    <property type="match status" value="1"/>
</dbReference>
<gene>
    <name evidence="4" type="ORF">CXG46_17365</name>
    <name evidence="5" type="ORF">SAMN05192575_101193</name>
</gene>
<dbReference type="AlphaFoldDB" id="A0A1I0VFN2"/>
<dbReference type="PANTHER" id="PTHR30055">
    <property type="entry name" value="HTH-TYPE TRANSCRIPTIONAL REGULATOR RUTR"/>
    <property type="match status" value="1"/>
</dbReference>
<dbReference type="OrthoDB" id="4542604at2"/>
<dbReference type="InterPro" id="IPR009057">
    <property type="entry name" value="Homeodomain-like_sf"/>
</dbReference>
<evidence type="ECO:0000313" key="6">
    <source>
        <dbReference type="Proteomes" id="UP000199113"/>
    </source>
</evidence>
<name>A0A1I0VFN2_9ACTN</name>
<dbReference type="GO" id="GO:0003700">
    <property type="term" value="F:DNA-binding transcription factor activity"/>
    <property type="evidence" value="ECO:0007669"/>
    <property type="project" value="TreeGrafter"/>
</dbReference>
<protein>
    <submittedName>
        <fullName evidence="4">TetR/AcrR family transcriptional regulator</fullName>
    </submittedName>
    <submittedName>
        <fullName evidence="5">Transcriptional regulator, TetR family</fullName>
    </submittedName>
</protein>
<dbReference type="InterPro" id="IPR050109">
    <property type="entry name" value="HTH-type_TetR-like_transc_reg"/>
</dbReference>
<dbReference type="EMBL" id="FOKC01000001">
    <property type="protein sequence ID" value="SFA75289.1"/>
    <property type="molecule type" value="Genomic_DNA"/>
</dbReference>
<evidence type="ECO:0000313" key="4">
    <source>
        <dbReference type="EMBL" id="PKH37246.1"/>
    </source>
</evidence>
<sequence>MVAAADAIEKYGAGVGTAQIAEHAGVARPHVYRHFDSKADLAGEVLRFAADQLIDTVRPAMQVSGTAPAIIRGVIGAALGWAAEHPNLYRFMAVRQQDKETHRARLGRTRFLGEVVAAASAYLRTPEVEVDLPDGVMAGLMGMVDAGIIWWLDHHDESQDEVVARIAHQVWLILRDLADSVGLGIDDDSYLSVR</sequence>
<dbReference type="GO" id="GO:0000976">
    <property type="term" value="F:transcription cis-regulatory region binding"/>
    <property type="evidence" value="ECO:0007669"/>
    <property type="project" value="TreeGrafter"/>
</dbReference>